<dbReference type="InterPro" id="IPR035979">
    <property type="entry name" value="RBD_domain_sf"/>
</dbReference>
<reference evidence="2" key="1">
    <citation type="submission" date="2021-04" db="EMBL/GenBank/DDBJ databases">
        <authorList>
            <person name="Chebbi M.A.C M."/>
        </authorList>
    </citation>
    <scope>NUCLEOTIDE SEQUENCE</scope>
</reference>
<comment type="caution">
    <text evidence="2">The sequence shown here is derived from an EMBL/GenBank/DDBJ whole genome shotgun (WGS) entry which is preliminary data.</text>
</comment>
<comment type="similarity">
    <text evidence="1">Belongs to the RCAN family.</text>
</comment>
<organism evidence="2 3">
    <name type="scientific">Cotesia congregata</name>
    <name type="common">Parasitoid wasp</name>
    <name type="synonym">Apanteles congregatus</name>
    <dbReference type="NCBI Taxonomy" id="51543"/>
    <lineage>
        <taxon>Eukaryota</taxon>
        <taxon>Metazoa</taxon>
        <taxon>Ecdysozoa</taxon>
        <taxon>Arthropoda</taxon>
        <taxon>Hexapoda</taxon>
        <taxon>Insecta</taxon>
        <taxon>Pterygota</taxon>
        <taxon>Neoptera</taxon>
        <taxon>Endopterygota</taxon>
        <taxon>Hymenoptera</taxon>
        <taxon>Apocrita</taxon>
        <taxon>Ichneumonoidea</taxon>
        <taxon>Braconidae</taxon>
        <taxon>Microgastrinae</taxon>
        <taxon>Cotesia</taxon>
    </lineage>
</organism>
<name>A0A8J2MM32_COTCN</name>
<dbReference type="SUPFAM" id="SSF54928">
    <property type="entry name" value="RNA-binding domain, RBD"/>
    <property type="match status" value="1"/>
</dbReference>
<proteinExistence type="inferred from homology"/>
<dbReference type="InterPro" id="IPR006931">
    <property type="entry name" value="Calcipressin"/>
</dbReference>
<dbReference type="GO" id="GO:0003676">
    <property type="term" value="F:nucleic acid binding"/>
    <property type="evidence" value="ECO:0007669"/>
    <property type="project" value="InterPro"/>
</dbReference>
<protein>
    <submittedName>
        <fullName evidence="2">Similar to sra: Protein sarah (Drosophila melanogaster)</fullName>
    </submittedName>
</protein>
<dbReference type="GO" id="GO:0008597">
    <property type="term" value="F:calcium-dependent protein serine/threonine phosphatase regulator activity"/>
    <property type="evidence" value="ECO:0007669"/>
    <property type="project" value="TreeGrafter"/>
</dbReference>
<evidence type="ECO:0000256" key="1">
    <source>
        <dbReference type="ARBA" id="ARBA00008209"/>
    </source>
</evidence>
<gene>
    <name evidence="2" type="ORF">HICCMSTLAB_LOCUS7017</name>
</gene>
<dbReference type="Proteomes" id="UP000786811">
    <property type="component" value="Unassembled WGS sequence"/>
</dbReference>
<dbReference type="PANTHER" id="PTHR10300">
    <property type="entry name" value="CALCIPRESSIN"/>
    <property type="match status" value="1"/>
</dbReference>
<dbReference type="OrthoDB" id="17212at2759"/>
<dbReference type="Pfam" id="PF04847">
    <property type="entry name" value="Calcipressin"/>
    <property type="match status" value="1"/>
</dbReference>
<dbReference type="GO" id="GO:0005737">
    <property type="term" value="C:cytoplasm"/>
    <property type="evidence" value="ECO:0007669"/>
    <property type="project" value="TreeGrafter"/>
</dbReference>
<dbReference type="Gene3D" id="3.30.70.330">
    <property type="match status" value="1"/>
</dbReference>
<accession>A0A8J2MM32</accession>
<dbReference type="FunFam" id="3.30.70.330:FF:000092">
    <property type="entry name" value="Calcipressin-2 isoform 2"/>
    <property type="match status" value="1"/>
</dbReference>
<dbReference type="EMBL" id="CAJNRD030001120">
    <property type="protein sequence ID" value="CAG5093691.1"/>
    <property type="molecule type" value="Genomic_DNA"/>
</dbReference>
<dbReference type="GO" id="GO:0005634">
    <property type="term" value="C:nucleus"/>
    <property type="evidence" value="ECO:0007669"/>
    <property type="project" value="TreeGrafter"/>
</dbReference>
<evidence type="ECO:0000313" key="3">
    <source>
        <dbReference type="Proteomes" id="UP000786811"/>
    </source>
</evidence>
<sequence length="237" mass="26848">MDQREPALGDEEEKYENIIINEVDGLPNLHPNYQQLELEFEEDKDRTNTRSLDELVHDEDLPTSVIVTNVDPRVFKSNELKAEIEELFKQFGENASFQYFKSFRRMRVNYNLPSAAAHARIQLHQAKFGDTNINCYFAQPVTPIDIEDRHLHPPALTKQFLISPPASPPVGWAPRPEDEPLVNHDLLAAIANLSPGETHELHPGGSGQPGIVVHVCENSSENSIKKLPIQHTRCPEH</sequence>
<dbReference type="GO" id="GO:0007617">
    <property type="term" value="P:mating behavior"/>
    <property type="evidence" value="ECO:0007669"/>
    <property type="project" value="UniProtKB-ARBA"/>
</dbReference>
<evidence type="ECO:0000313" key="2">
    <source>
        <dbReference type="EMBL" id="CAG5093691.1"/>
    </source>
</evidence>
<dbReference type="PANTHER" id="PTHR10300:SF14">
    <property type="entry name" value="PROTEIN SARAH"/>
    <property type="match status" value="1"/>
</dbReference>
<dbReference type="AlphaFoldDB" id="A0A8J2MM32"/>
<keyword evidence="3" id="KW-1185">Reference proteome</keyword>
<dbReference type="CDD" id="cd12434">
    <property type="entry name" value="RRM_RCAN_like"/>
    <property type="match status" value="1"/>
</dbReference>
<dbReference type="GO" id="GO:0019722">
    <property type="term" value="P:calcium-mediated signaling"/>
    <property type="evidence" value="ECO:0007669"/>
    <property type="project" value="InterPro"/>
</dbReference>
<dbReference type="InterPro" id="IPR012677">
    <property type="entry name" value="Nucleotide-bd_a/b_plait_sf"/>
</dbReference>